<protein>
    <recommendedName>
        <fullName evidence="7">G-protein coupled receptors family 1 profile domain-containing protein</fullName>
    </recommendedName>
</protein>
<comment type="caution">
    <text evidence="8">The sequence shown here is derived from an EMBL/GenBank/DDBJ whole genome shotgun (WGS) entry which is preliminary data.</text>
</comment>
<keyword evidence="5" id="KW-0472">Membrane</keyword>
<evidence type="ECO:0000256" key="4">
    <source>
        <dbReference type="ARBA" id="ARBA00022989"/>
    </source>
</evidence>
<keyword evidence="2" id="KW-1003">Cell membrane</keyword>
<comment type="subcellular location">
    <subcellularLocation>
        <location evidence="1">Cell membrane</location>
        <topology evidence="1">Multi-pass membrane protein</topology>
    </subcellularLocation>
</comment>
<dbReference type="AlphaFoldDB" id="A0AAQ4F5Y3"/>
<dbReference type="EMBL" id="JARKHS020006553">
    <property type="protein sequence ID" value="KAK8782537.1"/>
    <property type="molecule type" value="Genomic_DNA"/>
</dbReference>
<dbReference type="GO" id="GO:0004930">
    <property type="term" value="F:G protein-coupled receptor activity"/>
    <property type="evidence" value="ECO:0007669"/>
    <property type="project" value="TreeGrafter"/>
</dbReference>
<sequence>MLCWIPYFAVHNVRIHSHYCIKVPRAVIVFAETVALLNSAMNPIFYGLFNVHIRRGLRDIMSRASSSSRSRSFYGRDSTVRRRGTATAHVVALTTSTCAPDASSMASPALSNGRWMLQQQQQQQQHSLQSSTIEVVPLVAINGDVTAASEV</sequence>
<dbReference type="PROSITE" id="PS50262">
    <property type="entry name" value="G_PROTEIN_RECEP_F1_2"/>
    <property type="match status" value="1"/>
</dbReference>
<dbReference type="InterPro" id="IPR017452">
    <property type="entry name" value="GPCR_Rhodpsn_7TM"/>
</dbReference>
<dbReference type="PANTHER" id="PTHR24241">
    <property type="entry name" value="NEUROPEPTIDE RECEPTOR-RELATED G-PROTEIN COUPLED RECEPTOR"/>
    <property type="match status" value="1"/>
</dbReference>
<dbReference type="PANTHER" id="PTHR24241:SF117">
    <property type="entry name" value="G-PROTEIN COUPLED RECEPTORS FAMILY 1 PROFILE DOMAIN-CONTAINING PROTEIN"/>
    <property type="match status" value="1"/>
</dbReference>
<evidence type="ECO:0000259" key="7">
    <source>
        <dbReference type="PROSITE" id="PS50262"/>
    </source>
</evidence>
<keyword evidence="3" id="KW-0812">Transmembrane</keyword>
<evidence type="ECO:0000313" key="8">
    <source>
        <dbReference type="EMBL" id="KAK8782537.1"/>
    </source>
</evidence>
<keyword evidence="9" id="KW-1185">Reference proteome</keyword>
<dbReference type="Gene3D" id="1.20.1070.10">
    <property type="entry name" value="Rhodopsin 7-helix transmembrane proteins"/>
    <property type="match status" value="1"/>
</dbReference>
<gene>
    <name evidence="8" type="ORF">V5799_016122</name>
</gene>
<feature type="domain" description="G-protein coupled receptors family 1 profile" evidence="7">
    <location>
        <begin position="1"/>
        <end position="46"/>
    </location>
</feature>
<organism evidence="8 9">
    <name type="scientific">Amblyomma americanum</name>
    <name type="common">Lone star tick</name>
    <dbReference type="NCBI Taxonomy" id="6943"/>
    <lineage>
        <taxon>Eukaryota</taxon>
        <taxon>Metazoa</taxon>
        <taxon>Ecdysozoa</taxon>
        <taxon>Arthropoda</taxon>
        <taxon>Chelicerata</taxon>
        <taxon>Arachnida</taxon>
        <taxon>Acari</taxon>
        <taxon>Parasitiformes</taxon>
        <taxon>Ixodida</taxon>
        <taxon>Ixodoidea</taxon>
        <taxon>Ixodidae</taxon>
        <taxon>Amblyomminae</taxon>
        <taxon>Amblyomma</taxon>
    </lineage>
</organism>
<keyword evidence="4" id="KW-1133">Transmembrane helix</keyword>
<accession>A0AAQ4F5Y3</accession>
<dbReference type="SUPFAM" id="SSF81321">
    <property type="entry name" value="Family A G protein-coupled receptor-like"/>
    <property type="match status" value="1"/>
</dbReference>
<evidence type="ECO:0000256" key="5">
    <source>
        <dbReference type="ARBA" id="ARBA00023136"/>
    </source>
</evidence>
<evidence type="ECO:0000256" key="3">
    <source>
        <dbReference type="ARBA" id="ARBA00022692"/>
    </source>
</evidence>
<keyword evidence="6" id="KW-0675">Receptor</keyword>
<dbReference type="GO" id="GO:0032870">
    <property type="term" value="P:cellular response to hormone stimulus"/>
    <property type="evidence" value="ECO:0007669"/>
    <property type="project" value="TreeGrafter"/>
</dbReference>
<reference evidence="8 9" key="1">
    <citation type="journal article" date="2023" name="Arcadia Sci">
        <title>De novo assembly of a long-read Amblyomma americanum tick genome.</title>
        <authorList>
            <person name="Chou S."/>
            <person name="Poskanzer K.E."/>
            <person name="Rollins M."/>
            <person name="Thuy-Boun P.S."/>
        </authorList>
    </citation>
    <scope>NUCLEOTIDE SEQUENCE [LARGE SCALE GENOMIC DNA]</scope>
    <source>
        <strain evidence="8">F_SG_1</strain>
        <tissue evidence="8">Salivary glands</tissue>
    </source>
</reference>
<proteinExistence type="predicted"/>
<dbReference type="GO" id="GO:0042277">
    <property type="term" value="F:peptide binding"/>
    <property type="evidence" value="ECO:0007669"/>
    <property type="project" value="TreeGrafter"/>
</dbReference>
<evidence type="ECO:0000256" key="6">
    <source>
        <dbReference type="ARBA" id="ARBA00023170"/>
    </source>
</evidence>
<evidence type="ECO:0000256" key="2">
    <source>
        <dbReference type="ARBA" id="ARBA00022475"/>
    </source>
</evidence>
<name>A0AAQ4F5Y3_AMBAM</name>
<evidence type="ECO:0000313" key="9">
    <source>
        <dbReference type="Proteomes" id="UP001321473"/>
    </source>
</evidence>
<evidence type="ECO:0000256" key="1">
    <source>
        <dbReference type="ARBA" id="ARBA00004651"/>
    </source>
</evidence>
<dbReference type="GO" id="GO:0005886">
    <property type="term" value="C:plasma membrane"/>
    <property type="evidence" value="ECO:0007669"/>
    <property type="project" value="UniProtKB-SubCell"/>
</dbReference>
<dbReference type="Proteomes" id="UP001321473">
    <property type="component" value="Unassembled WGS sequence"/>
</dbReference>